<accession>A0AAX4K0H1</accession>
<dbReference type="Gene3D" id="3.40.50.1820">
    <property type="entry name" value="alpha/beta hydrolase"/>
    <property type="match status" value="1"/>
</dbReference>
<dbReference type="EMBL" id="CP144104">
    <property type="protein sequence ID" value="WWC90315.1"/>
    <property type="molecule type" value="Genomic_DNA"/>
</dbReference>
<dbReference type="InterPro" id="IPR019826">
    <property type="entry name" value="Carboxylesterase_B_AS"/>
</dbReference>
<dbReference type="PANTHER" id="PTHR43142">
    <property type="entry name" value="CARBOXYLIC ESTER HYDROLASE"/>
    <property type="match status" value="1"/>
</dbReference>
<evidence type="ECO:0000256" key="3">
    <source>
        <dbReference type="RuleBase" id="RU361235"/>
    </source>
</evidence>
<organism evidence="6 7">
    <name type="scientific">Kwoniella dendrophila CBS 6074</name>
    <dbReference type="NCBI Taxonomy" id="1295534"/>
    <lineage>
        <taxon>Eukaryota</taxon>
        <taxon>Fungi</taxon>
        <taxon>Dikarya</taxon>
        <taxon>Basidiomycota</taxon>
        <taxon>Agaricomycotina</taxon>
        <taxon>Tremellomycetes</taxon>
        <taxon>Tremellales</taxon>
        <taxon>Cryptococcaceae</taxon>
        <taxon>Kwoniella</taxon>
    </lineage>
</organism>
<proteinExistence type="inferred from homology"/>
<keyword evidence="7" id="KW-1185">Reference proteome</keyword>
<dbReference type="Pfam" id="PF00135">
    <property type="entry name" value="COesterase"/>
    <property type="match status" value="1"/>
</dbReference>
<dbReference type="InterPro" id="IPR029058">
    <property type="entry name" value="AB_hydrolase_fold"/>
</dbReference>
<dbReference type="PANTHER" id="PTHR43142:SF1">
    <property type="entry name" value="CARBOXYLIC ESTER HYDROLASE"/>
    <property type="match status" value="1"/>
</dbReference>
<protein>
    <recommendedName>
        <fullName evidence="3">Carboxylic ester hydrolase</fullName>
        <ecNumber evidence="3">3.1.1.-</ecNumber>
    </recommendedName>
</protein>
<dbReference type="Proteomes" id="UP001355207">
    <property type="component" value="Chromosome 7"/>
</dbReference>
<dbReference type="InterPro" id="IPR002018">
    <property type="entry name" value="CarbesteraseB"/>
</dbReference>
<dbReference type="AlphaFoldDB" id="A0AAX4K0H1"/>
<feature type="domain" description="Carboxylesterase type B" evidence="5">
    <location>
        <begin position="31"/>
        <end position="467"/>
    </location>
</feature>
<evidence type="ECO:0000256" key="2">
    <source>
        <dbReference type="ARBA" id="ARBA00022801"/>
    </source>
</evidence>
<comment type="similarity">
    <text evidence="1 3">Belongs to the type-B carboxylesterase/lipase family.</text>
</comment>
<name>A0AAX4K0H1_9TREE</name>
<evidence type="ECO:0000256" key="1">
    <source>
        <dbReference type="ARBA" id="ARBA00005964"/>
    </source>
</evidence>
<evidence type="ECO:0000313" key="6">
    <source>
        <dbReference type="EMBL" id="WWC90315.1"/>
    </source>
</evidence>
<keyword evidence="2 3" id="KW-0378">Hydrolase</keyword>
<dbReference type="EC" id="3.1.1.-" evidence="3"/>
<dbReference type="SUPFAM" id="SSF53474">
    <property type="entry name" value="alpha/beta-Hydrolases"/>
    <property type="match status" value="1"/>
</dbReference>
<dbReference type="GeneID" id="91095918"/>
<evidence type="ECO:0000313" key="7">
    <source>
        <dbReference type="Proteomes" id="UP001355207"/>
    </source>
</evidence>
<dbReference type="GO" id="GO:0016787">
    <property type="term" value="F:hydrolase activity"/>
    <property type="evidence" value="ECO:0007669"/>
    <property type="project" value="UniProtKB-KW"/>
</dbReference>
<reference evidence="6 7" key="1">
    <citation type="submission" date="2024-01" db="EMBL/GenBank/DDBJ databases">
        <title>Comparative genomics of Cryptococcus and Kwoniella reveals pathogenesis evolution and contrasting modes of karyotype evolution via chromosome fusion or intercentromeric recombination.</title>
        <authorList>
            <person name="Coelho M.A."/>
            <person name="David-Palma M."/>
            <person name="Shea T."/>
            <person name="Bowers K."/>
            <person name="McGinley-Smith S."/>
            <person name="Mohammad A.W."/>
            <person name="Gnirke A."/>
            <person name="Yurkov A.M."/>
            <person name="Nowrousian M."/>
            <person name="Sun S."/>
            <person name="Cuomo C.A."/>
            <person name="Heitman J."/>
        </authorList>
    </citation>
    <scope>NUCLEOTIDE SEQUENCE [LARGE SCALE GENOMIC DNA]</scope>
    <source>
        <strain evidence="6 7">CBS 6074</strain>
    </source>
</reference>
<feature type="region of interest" description="Disordered" evidence="4">
    <location>
        <begin position="1"/>
        <end position="20"/>
    </location>
</feature>
<dbReference type="PROSITE" id="PS00122">
    <property type="entry name" value="CARBOXYLESTERASE_B_1"/>
    <property type="match status" value="1"/>
</dbReference>
<feature type="compositionally biased region" description="Polar residues" evidence="4">
    <location>
        <begin position="1"/>
        <end position="18"/>
    </location>
</feature>
<dbReference type="RefSeq" id="XP_066077078.1">
    <property type="nucleotide sequence ID" value="XM_066220981.1"/>
</dbReference>
<gene>
    <name evidence="6" type="ORF">L201_005248</name>
</gene>
<sequence length="542" mass="60309">MPSAEQPPSTDISPNDMTGDQLALPSSERITMETRFGQITGGRTKNGCQVFLNVPYGIDVPRWTDPQPLPADYRYPSEPFIHDSKYCAQPERTYSQTNSMRDRLGLGSPTENPFFADIYIPSDYQLSPQLDGSPLLPVKVFIHGGFLQYGSTSGQHYNQQFFPAEHYNEIRVLLGHRVSVLGFLGCENPEKISGNFGFKDCWLGLEWVKQNIESFGGDPNQIHLSGLSGGGHVVHQLIHQAARLAPAQAPFVTAHLQSNAILADPVTPATRDIQFAALCEALGESPTTPNILEKLRDTKHISTEKLVKAVQNMGELCTFRGVVGDDGWVRSDQVEYQHNGGLAKGLKEAGVKCILVGDVRDEDFFYAGVHACKTKADLVPNIARYYPYEQSQQFLDSYSHVPDDASPSELNLLLGRILADGQVHLPVRMLAGDLAKYDFPVIRYAIESVPEFYGTNGKASHGTDLAVHQLRLSVMTPKETLSALKFNEVFWSETSKAINNNGSEFKQRPDEEMLVLDKNGNTHWSSDWRWPLLREAEKVFRA</sequence>
<evidence type="ECO:0000256" key="4">
    <source>
        <dbReference type="SAM" id="MobiDB-lite"/>
    </source>
</evidence>
<evidence type="ECO:0000259" key="5">
    <source>
        <dbReference type="Pfam" id="PF00135"/>
    </source>
</evidence>